<dbReference type="GO" id="GO:0045184">
    <property type="term" value="P:establishment of protein localization"/>
    <property type="evidence" value="ECO:0007669"/>
    <property type="project" value="UniProtKB-ARBA"/>
</dbReference>
<dbReference type="GO" id="GO:0005524">
    <property type="term" value="F:ATP binding"/>
    <property type="evidence" value="ECO:0007669"/>
    <property type="project" value="UniProtKB-UniRule"/>
</dbReference>
<feature type="compositionally biased region" description="Low complexity" evidence="12">
    <location>
        <begin position="1528"/>
        <end position="1538"/>
    </location>
</feature>
<proteinExistence type="inferred from homology"/>
<keyword evidence="4" id="KW-0493">Microtubule</keyword>
<dbReference type="PROSITE" id="PS50245">
    <property type="entry name" value="CAP_GLY_2"/>
    <property type="match status" value="1"/>
</dbReference>
<dbReference type="InterPro" id="IPR022164">
    <property type="entry name" value="Kinesin-like"/>
</dbReference>
<keyword evidence="3" id="KW-0597">Phosphoprotein</keyword>
<keyword evidence="17" id="KW-1185">Reference proteome</keyword>
<feature type="region of interest" description="Disordered" evidence="12">
    <location>
        <begin position="1566"/>
        <end position="1609"/>
    </location>
</feature>
<dbReference type="Proteomes" id="UP000694557">
    <property type="component" value="Unassembled WGS sequence"/>
</dbReference>
<dbReference type="InterPro" id="IPR032405">
    <property type="entry name" value="Kinesin_assoc"/>
</dbReference>
<keyword evidence="7 11" id="KW-0175">Coiled coil</keyword>
<name>A0A8C7IPY5_ONCKI</name>
<dbReference type="InterPro" id="IPR019821">
    <property type="entry name" value="Kinesin_motor_CS"/>
</dbReference>
<dbReference type="Gene3D" id="6.10.250.2520">
    <property type="match status" value="1"/>
</dbReference>
<feature type="domain" description="Kinesin motor" evidence="14">
    <location>
        <begin position="1"/>
        <end position="317"/>
    </location>
</feature>
<keyword evidence="2" id="KW-0963">Cytoplasm</keyword>
<dbReference type="GO" id="GO:0003777">
    <property type="term" value="F:microtubule motor activity"/>
    <property type="evidence" value="ECO:0007669"/>
    <property type="project" value="InterPro"/>
</dbReference>
<feature type="coiled-coil region" evidence="11">
    <location>
        <begin position="332"/>
        <end position="374"/>
    </location>
</feature>
<dbReference type="PRINTS" id="PR00380">
    <property type="entry name" value="KINESINHEAVY"/>
</dbReference>
<feature type="compositionally biased region" description="Pro residues" evidence="12">
    <location>
        <begin position="1518"/>
        <end position="1527"/>
    </location>
</feature>
<dbReference type="GO" id="GO:0005874">
    <property type="term" value="C:microtubule"/>
    <property type="evidence" value="ECO:0007669"/>
    <property type="project" value="UniProtKB-KW"/>
</dbReference>
<dbReference type="Pfam" id="PF01302">
    <property type="entry name" value="CAP_GLY"/>
    <property type="match status" value="1"/>
</dbReference>
<dbReference type="GO" id="GO:0008017">
    <property type="term" value="F:microtubule binding"/>
    <property type="evidence" value="ECO:0007669"/>
    <property type="project" value="InterPro"/>
</dbReference>
<dbReference type="SMART" id="SM00129">
    <property type="entry name" value="KISc"/>
    <property type="match status" value="1"/>
</dbReference>
<feature type="compositionally biased region" description="Gly residues" evidence="12">
    <location>
        <begin position="1408"/>
        <end position="1423"/>
    </location>
</feature>
<dbReference type="InterPro" id="IPR001752">
    <property type="entry name" value="Kinesin_motor_dom"/>
</dbReference>
<dbReference type="InterPro" id="IPR036961">
    <property type="entry name" value="Kinesin_motor_dom_sf"/>
</dbReference>
<feature type="binding site" evidence="10">
    <location>
        <begin position="68"/>
        <end position="75"/>
    </location>
    <ligand>
        <name>ATP</name>
        <dbReference type="ChEBI" id="CHEBI:30616"/>
    </ligand>
</feature>
<evidence type="ECO:0000313" key="16">
    <source>
        <dbReference type="Ensembl" id="ENSOKIP00005076128.1"/>
    </source>
</evidence>
<dbReference type="InterPro" id="IPR027417">
    <property type="entry name" value="P-loop_NTPase"/>
</dbReference>
<gene>
    <name evidence="16" type="primary">KIF13A</name>
    <name evidence="16" type="synonym">LOC109885979</name>
</gene>
<evidence type="ECO:0000256" key="10">
    <source>
        <dbReference type="PROSITE-ProRule" id="PRU00283"/>
    </source>
</evidence>
<dbReference type="GeneTree" id="ENSGT00940000157508"/>
<dbReference type="SMART" id="SM01052">
    <property type="entry name" value="CAP_GLY"/>
    <property type="match status" value="1"/>
</dbReference>
<evidence type="ECO:0000259" key="14">
    <source>
        <dbReference type="PROSITE" id="PS50067"/>
    </source>
</evidence>
<reference evidence="16" key="2">
    <citation type="submission" date="2025-09" db="UniProtKB">
        <authorList>
            <consortium name="Ensembl"/>
        </authorList>
    </citation>
    <scope>IDENTIFICATION</scope>
</reference>
<dbReference type="PROSITE" id="PS50067">
    <property type="entry name" value="KINESIN_MOTOR_2"/>
    <property type="match status" value="1"/>
</dbReference>
<evidence type="ECO:0000256" key="7">
    <source>
        <dbReference type="ARBA" id="ARBA00023054"/>
    </source>
</evidence>
<dbReference type="InterPro" id="IPR000938">
    <property type="entry name" value="CAP-Gly_domain"/>
</dbReference>
<comment type="similarity">
    <text evidence="10">Belongs to the TRAFAC class myosin-kinesin ATPase superfamily. Kinesin family.</text>
</comment>
<reference evidence="16" key="1">
    <citation type="submission" date="2025-08" db="UniProtKB">
        <authorList>
            <consortium name="Ensembl"/>
        </authorList>
    </citation>
    <scope>IDENTIFICATION</scope>
</reference>
<dbReference type="InterPro" id="IPR022140">
    <property type="entry name" value="Kinesin-like_KIF1-typ"/>
</dbReference>
<keyword evidence="6 10" id="KW-0067">ATP-binding</keyword>
<keyword evidence="5 10" id="KW-0547">Nucleotide-binding</keyword>
<dbReference type="FunFam" id="2.60.200.20:FF:000002">
    <property type="entry name" value="Kinesin family member 13A"/>
    <property type="match status" value="1"/>
</dbReference>
<protein>
    <submittedName>
        <fullName evidence="16">Kinesin family member 13A</fullName>
    </submittedName>
</protein>
<dbReference type="SUPFAM" id="SSF74924">
    <property type="entry name" value="Cap-Gly domain"/>
    <property type="match status" value="1"/>
</dbReference>
<feature type="region of interest" description="Disordered" evidence="12">
    <location>
        <begin position="1408"/>
        <end position="1440"/>
    </location>
</feature>
<dbReference type="Pfam" id="PF00498">
    <property type="entry name" value="FHA"/>
    <property type="match status" value="1"/>
</dbReference>
<dbReference type="GO" id="GO:0007018">
    <property type="term" value="P:microtubule-based movement"/>
    <property type="evidence" value="ECO:0007669"/>
    <property type="project" value="InterPro"/>
</dbReference>
<feature type="region of interest" description="Disordered" evidence="12">
    <location>
        <begin position="1454"/>
        <end position="1553"/>
    </location>
</feature>
<dbReference type="FunFam" id="3.40.850.10:FF:000010">
    <property type="entry name" value="Kinesin family member 13A"/>
    <property type="match status" value="1"/>
</dbReference>
<dbReference type="Gene3D" id="2.30.30.190">
    <property type="entry name" value="CAP Gly-rich-like domain"/>
    <property type="match status" value="1"/>
</dbReference>
<evidence type="ECO:0000256" key="12">
    <source>
        <dbReference type="SAM" id="MobiDB-lite"/>
    </source>
</evidence>
<comment type="subcellular location">
    <subcellularLocation>
        <location evidence="1">Cytoplasm</location>
        <location evidence="1">Cytoskeleton</location>
    </subcellularLocation>
</comment>
<dbReference type="SUPFAM" id="SSF52540">
    <property type="entry name" value="P-loop containing nucleoside triphosphate hydrolases"/>
    <property type="match status" value="1"/>
</dbReference>
<feature type="signal peptide" evidence="13">
    <location>
        <begin position="1"/>
        <end position="22"/>
    </location>
</feature>
<feature type="chain" id="PRO_5034539241" evidence="13">
    <location>
        <begin position="23"/>
        <end position="1694"/>
    </location>
</feature>
<dbReference type="Pfam" id="PF12423">
    <property type="entry name" value="KIF1B"/>
    <property type="match status" value="1"/>
</dbReference>
<keyword evidence="13" id="KW-0732">Signal</keyword>
<dbReference type="Gene3D" id="3.40.850.10">
    <property type="entry name" value="Kinesin motor domain"/>
    <property type="match status" value="1"/>
</dbReference>
<dbReference type="Ensembl" id="ENSOKIT00005081134.1">
    <property type="protein sequence ID" value="ENSOKIP00005076128.1"/>
    <property type="gene ID" value="ENSOKIG00005030086.1"/>
</dbReference>
<dbReference type="CDD" id="cd01365">
    <property type="entry name" value="KISc_KIF1A_KIF1B"/>
    <property type="match status" value="1"/>
</dbReference>
<evidence type="ECO:0000256" key="9">
    <source>
        <dbReference type="ARBA" id="ARBA00023212"/>
    </source>
</evidence>
<feature type="compositionally biased region" description="Polar residues" evidence="12">
    <location>
        <begin position="1493"/>
        <end position="1517"/>
    </location>
</feature>
<evidence type="ECO:0000256" key="4">
    <source>
        <dbReference type="ARBA" id="ARBA00022701"/>
    </source>
</evidence>
<feature type="compositionally biased region" description="Polar residues" evidence="12">
    <location>
        <begin position="603"/>
        <end position="616"/>
    </location>
</feature>
<evidence type="ECO:0000256" key="6">
    <source>
        <dbReference type="ARBA" id="ARBA00022840"/>
    </source>
</evidence>
<dbReference type="Gene3D" id="2.60.200.20">
    <property type="match status" value="1"/>
</dbReference>
<dbReference type="Pfam" id="PF00225">
    <property type="entry name" value="Kinesin"/>
    <property type="match status" value="1"/>
</dbReference>
<feature type="compositionally biased region" description="Basic and acidic residues" evidence="12">
    <location>
        <begin position="1474"/>
        <end position="1491"/>
    </location>
</feature>
<evidence type="ECO:0000256" key="1">
    <source>
        <dbReference type="ARBA" id="ARBA00004245"/>
    </source>
</evidence>
<sequence>LSPLSPSLSLYLCLYLSPSVFAFDHCFWSMDESNMPKYAGQEVVFQCLGEGILENAFQGYNACIFAYGQTGSGKSFSMMGNKKAPGLIPRLCCSLFERIGREDSQVLSFKVEVSYMEIYNEKVRDLLDPKGSRQSLKVREHKVLGPYVDGLSQTDGEMDIEVLMSEGNKSRTVAATNMNEESSRSHAVFSIIVTQTLYDLKSGNSGEKVSKMSLVDLAGSERVSKTGAAGERLKEGSNINRSLTTLGCVISALADQSAGKGGKNKFVPYRDSVLTWLLKDNLGGNSKTCMIATVSPAADNYEETLSTLRYADRAKRIVNHAVVNEDPNARIIRELREEVEKLRVQLSQAESLKAPELKERLQESEKLIQEMTVTWEQKLRNTEEIATERQQQLESMGISLETSGIKVGDDKCFLVNLNADPALNELLVYYLKEHTRVGADTSQDIQLFGIGIQSEHCVLEISPDGGEVTLTPIENARTCVNGTMTESLVHLWHGDRILWGNNHFFRINLPGRKRRERLKELERERASPRESYVEVDVETASEASSEQDYSYEFAQTEVMMKTLGNNDPMQNVVQVLEKQYLEEKRTALEEQRMMYERELESLRQQLSPERTNQHQRSSSDRLTFPTHTPSHHSKIRPWTEERDELFRQSLSRLREQVVKANTLVREANFLAKEMNKLTDYQVTLQIPAANLSANRKRGAIVSEPAILVRWKGKGTQVWTIDKLDNKLVDMRDHYRDWKEGAEDTQHSESFYEAQENHNLIGVANIFLECLFHDIRLQYAVPIISQQGEVAGRLHVELMRVSGAVPDRLEGGDDSSENSSESSIYDVMDTQGEMVHMVRIREATGLPLNLSNFVFCQYTFWEGAEPTVAPPMVSPDTPTTPRTPDAQFTVRFDHLSLCEFLEFIADGALAIEVWGHRCAGNGRSLLELDALLAKTRTLRDRWSEVSRRIELWVSIQELNEQGDYSDVEMHPGKDIGTGGVFQLRQGHSRRLQVCVKQVQDSGTLPLLVEAVLSVSIGCVSARSTKLQRALDSYQEEDLNCVRDRWSEALIKRREYLDEQINKIINKQEKSEEDMEREARLVEQWVGLTEERNAVLVPAPGSGIPGAPAHWAPSAGMEAHFPVLFLDLNADDLTVNQQLTGPSAAGVNSILPKEHGRQFFYLPIIRHSDDEVSALCSWDSSIHDSVHLNRVTSPNERIYVIIKATVQLSHPVSMELVLRKRISVNIYNKQSFTQSLKRRMSLKNTLYSCGVTYEILSNIPKASEEPEERETLALMAARGDGEESQDGQTYIEQYTRGLLEVENILSLERLRQVPLTHILHTLFTHTLHILHTHTHNSHTTQTHTTQTHTHFSHTHTHTHFTLLNRTASCYMALSLGLGPQDFHSFQSYIPEDFANFEVYNAALESQEGVAGGRGELRGGRGGGGGGEREGAPRSPTASSCTSGYFSHSASDATLSDVPFGASDSSDQLSASAVAQDRNDPDRETHNLHPHESPSFHCTSTARGCVQTRSVSPWGDTQTPACPPGVPSQPLPTTSPSSPVSIPNCSEQPPSPRPRRCVLSVSQEFTDFKGADDGMEDLGDPSCPSPNPSSTEASGDSCSGDEGSGSPVAQLPDWMAPGEQVWVGKRSGTVHYVGGVEFAKGIWVGVQLDLAVGKHNGTVQGRVYFRCPPGHGVFVKPSCLTRGPPSMDTTDTQPLVR</sequence>
<dbReference type="SUPFAM" id="SSF49879">
    <property type="entry name" value="SMAD/FHA domain"/>
    <property type="match status" value="1"/>
</dbReference>
<dbReference type="Pfam" id="PF16183">
    <property type="entry name" value="Kinesin_assoc"/>
    <property type="match status" value="1"/>
</dbReference>
<dbReference type="Pfam" id="PF12473">
    <property type="entry name" value="DUF3694"/>
    <property type="match status" value="1"/>
</dbReference>
<evidence type="ECO:0000256" key="8">
    <source>
        <dbReference type="ARBA" id="ARBA00023175"/>
    </source>
</evidence>
<accession>A0A8C7IPY5</accession>
<dbReference type="GO" id="GO:0005737">
    <property type="term" value="C:cytoplasm"/>
    <property type="evidence" value="ECO:0007669"/>
    <property type="project" value="UniProtKB-ARBA"/>
</dbReference>
<dbReference type="PROSITE" id="PS00411">
    <property type="entry name" value="KINESIN_MOTOR_1"/>
    <property type="match status" value="1"/>
</dbReference>
<dbReference type="PROSITE" id="PS00845">
    <property type="entry name" value="CAP_GLY_1"/>
    <property type="match status" value="1"/>
</dbReference>
<organism evidence="16 17">
    <name type="scientific">Oncorhynchus kisutch</name>
    <name type="common">Coho salmon</name>
    <name type="synonym">Salmo kisutch</name>
    <dbReference type="NCBI Taxonomy" id="8019"/>
    <lineage>
        <taxon>Eukaryota</taxon>
        <taxon>Metazoa</taxon>
        <taxon>Chordata</taxon>
        <taxon>Craniata</taxon>
        <taxon>Vertebrata</taxon>
        <taxon>Euteleostomi</taxon>
        <taxon>Actinopterygii</taxon>
        <taxon>Neopterygii</taxon>
        <taxon>Teleostei</taxon>
        <taxon>Protacanthopterygii</taxon>
        <taxon>Salmoniformes</taxon>
        <taxon>Salmonidae</taxon>
        <taxon>Salmoninae</taxon>
        <taxon>Oncorhynchus</taxon>
    </lineage>
</organism>
<evidence type="ECO:0000256" key="13">
    <source>
        <dbReference type="SAM" id="SignalP"/>
    </source>
</evidence>
<dbReference type="InterPro" id="IPR008984">
    <property type="entry name" value="SMAD_FHA_dom_sf"/>
</dbReference>
<feature type="region of interest" description="Disordered" evidence="12">
    <location>
        <begin position="603"/>
        <end position="636"/>
    </location>
</feature>
<evidence type="ECO:0000256" key="5">
    <source>
        <dbReference type="ARBA" id="ARBA00022741"/>
    </source>
</evidence>
<dbReference type="InterPro" id="IPR000253">
    <property type="entry name" value="FHA_dom"/>
</dbReference>
<dbReference type="FunFam" id="2.30.30.190:FF:000015">
    <property type="entry name" value="Kinesin family member 13A"/>
    <property type="match status" value="1"/>
</dbReference>
<evidence type="ECO:0000256" key="11">
    <source>
        <dbReference type="SAM" id="Coils"/>
    </source>
</evidence>
<evidence type="ECO:0000256" key="2">
    <source>
        <dbReference type="ARBA" id="ARBA00022490"/>
    </source>
</evidence>
<dbReference type="PANTHER" id="PTHR47117">
    <property type="entry name" value="STAR-RELATED LIPID TRANSFER PROTEIN 9"/>
    <property type="match status" value="1"/>
</dbReference>
<evidence type="ECO:0000256" key="3">
    <source>
        <dbReference type="ARBA" id="ARBA00022553"/>
    </source>
</evidence>
<evidence type="ECO:0000313" key="17">
    <source>
        <dbReference type="Proteomes" id="UP000694557"/>
    </source>
</evidence>
<keyword evidence="9" id="KW-0206">Cytoskeleton</keyword>
<evidence type="ECO:0000259" key="15">
    <source>
        <dbReference type="PROSITE" id="PS50245"/>
    </source>
</evidence>
<feature type="compositionally biased region" description="Low complexity" evidence="12">
    <location>
        <begin position="1591"/>
        <end position="1603"/>
    </location>
</feature>
<feature type="domain" description="CAP-Gly" evidence="15">
    <location>
        <begin position="1631"/>
        <end position="1673"/>
    </location>
</feature>
<dbReference type="InterPro" id="IPR036859">
    <property type="entry name" value="CAP-Gly_dom_sf"/>
</dbReference>
<keyword evidence="8 10" id="KW-0505">Motor protein</keyword>
<feature type="compositionally biased region" description="Low complexity" evidence="12">
    <location>
        <begin position="1459"/>
        <end position="1473"/>
    </location>
</feature>